<proteinExistence type="predicted"/>
<evidence type="ECO:0000256" key="1">
    <source>
        <dbReference type="SAM" id="Phobius"/>
    </source>
</evidence>
<dbReference type="Pfam" id="PF12730">
    <property type="entry name" value="ABC2_membrane_4"/>
    <property type="match status" value="1"/>
</dbReference>
<keyword evidence="3" id="KW-1185">Reference proteome</keyword>
<feature type="transmembrane region" description="Helical" evidence="1">
    <location>
        <begin position="206"/>
        <end position="225"/>
    </location>
</feature>
<keyword evidence="1" id="KW-1133">Transmembrane helix</keyword>
<reference evidence="2 3" key="1">
    <citation type="submission" date="2016-10" db="EMBL/GenBank/DDBJ databases">
        <authorList>
            <person name="Varghese N."/>
            <person name="Submissions S."/>
        </authorList>
    </citation>
    <scope>NUCLEOTIDE SEQUENCE [LARGE SCALE GENOMIC DNA]</scope>
    <source>
        <strain evidence="2 3">DSM 13796</strain>
    </source>
</reference>
<sequence length="234" mass="26652">MLKLMKLEYQKHHLSQYFKIVAIWILVIFGLVALMGWGSRKEIEPMFPTYTDFMTLTNIFIRIVFITFSAVLLSRLVIDEYKNKTIHLLFTYPLQRKKLMQAKLLIVLIFCFVSIVMATFIISLLIFFVSPHLYLVENPVKMNEIISTIPSTLINAVMMAGISLIPLFFGMRKKSTAATITWAVIIGLLINSTVSTGGEEFSLSQFIVIPTTLCLFGLLTGYLSYCKVDKIDVL</sequence>
<feature type="transmembrane region" description="Helical" evidence="1">
    <location>
        <begin position="176"/>
        <end position="194"/>
    </location>
</feature>
<organism evidence="2 3">
    <name type="scientific">Priestia endophytica DSM 13796</name>
    <dbReference type="NCBI Taxonomy" id="1121089"/>
    <lineage>
        <taxon>Bacteria</taxon>
        <taxon>Bacillati</taxon>
        <taxon>Bacillota</taxon>
        <taxon>Bacilli</taxon>
        <taxon>Bacillales</taxon>
        <taxon>Bacillaceae</taxon>
        <taxon>Priestia</taxon>
    </lineage>
</organism>
<protein>
    <submittedName>
        <fullName evidence="2">ABC-2 family transporter protein</fullName>
    </submittedName>
</protein>
<feature type="transmembrane region" description="Helical" evidence="1">
    <location>
        <begin position="59"/>
        <end position="78"/>
    </location>
</feature>
<dbReference type="PANTHER" id="PTHR37305">
    <property type="entry name" value="INTEGRAL MEMBRANE PROTEIN-RELATED"/>
    <property type="match status" value="1"/>
</dbReference>
<keyword evidence="1" id="KW-0472">Membrane</keyword>
<gene>
    <name evidence="2" type="ORF">SAMN02745910_03502</name>
</gene>
<feature type="transmembrane region" description="Helical" evidence="1">
    <location>
        <begin position="21"/>
        <end position="39"/>
    </location>
</feature>
<evidence type="ECO:0000313" key="2">
    <source>
        <dbReference type="EMBL" id="SFQ79019.1"/>
    </source>
</evidence>
<comment type="caution">
    <text evidence="2">The sequence shown here is derived from an EMBL/GenBank/DDBJ whole genome shotgun (WGS) entry which is preliminary data.</text>
</comment>
<name>A0A1I6BDQ5_9BACI</name>
<dbReference type="GeneID" id="93712098"/>
<evidence type="ECO:0000313" key="3">
    <source>
        <dbReference type="Proteomes" id="UP000182762"/>
    </source>
</evidence>
<dbReference type="RefSeq" id="WP_061805837.1">
    <property type="nucleotide sequence ID" value="NZ_FOXX01000009.1"/>
</dbReference>
<feature type="transmembrane region" description="Helical" evidence="1">
    <location>
        <begin position="104"/>
        <end position="129"/>
    </location>
</feature>
<dbReference type="EMBL" id="FOXX01000009">
    <property type="protein sequence ID" value="SFQ79019.1"/>
    <property type="molecule type" value="Genomic_DNA"/>
</dbReference>
<feature type="transmembrane region" description="Helical" evidence="1">
    <location>
        <begin position="149"/>
        <end position="169"/>
    </location>
</feature>
<dbReference type="Proteomes" id="UP000182762">
    <property type="component" value="Unassembled WGS sequence"/>
</dbReference>
<dbReference type="PANTHER" id="PTHR37305:SF1">
    <property type="entry name" value="MEMBRANE PROTEIN"/>
    <property type="match status" value="1"/>
</dbReference>
<keyword evidence="1" id="KW-0812">Transmembrane</keyword>
<accession>A0A1I6BDQ5</accession>